<sequence length="161" mass="18093">MKKMILSAIFGFMAMGMMAQETSANDDMAILQSVYGKSKTDLVNEYLKLSDTQKTAFQKVYDDYETKRKEIGLTKMNLINDYADNYANLTDEKANELAKAALKANSDLDKLYSKTYSKAKSAIGATNAAKFIQLEEYLQTIIKSTLQENIPLIGELDEKKI</sequence>
<comment type="caution">
    <text evidence="2">The sequence shown here is derived from an EMBL/GenBank/DDBJ whole genome shotgun (WGS) entry which is preliminary data.</text>
</comment>
<dbReference type="Proteomes" id="UP000609172">
    <property type="component" value="Unassembled WGS sequence"/>
</dbReference>
<feature type="chain" id="PRO_5037366255" description="Periplasmic chaperone for outer membrane proteins Skp" evidence="1">
    <location>
        <begin position="20"/>
        <end position="161"/>
    </location>
</feature>
<evidence type="ECO:0008006" key="4">
    <source>
        <dbReference type="Google" id="ProtNLM"/>
    </source>
</evidence>
<protein>
    <recommendedName>
        <fullName evidence="4">Periplasmic chaperone for outer membrane proteins Skp</fullName>
    </recommendedName>
</protein>
<evidence type="ECO:0000256" key="1">
    <source>
        <dbReference type="SAM" id="SignalP"/>
    </source>
</evidence>
<accession>A0A934UJM0</accession>
<feature type="signal peptide" evidence="1">
    <location>
        <begin position="1"/>
        <end position="19"/>
    </location>
</feature>
<proteinExistence type="predicted"/>
<gene>
    <name evidence="2" type="ORF">I5M07_09295</name>
</gene>
<evidence type="ECO:0000313" key="2">
    <source>
        <dbReference type="EMBL" id="MBK0370037.1"/>
    </source>
</evidence>
<organism evidence="2 3">
    <name type="scientific">Flavobacterium agrisoli</name>
    <dbReference type="NCBI Taxonomy" id="2793066"/>
    <lineage>
        <taxon>Bacteria</taxon>
        <taxon>Pseudomonadati</taxon>
        <taxon>Bacteroidota</taxon>
        <taxon>Flavobacteriia</taxon>
        <taxon>Flavobacteriales</taxon>
        <taxon>Flavobacteriaceae</taxon>
        <taxon>Flavobacterium</taxon>
    </lineage>
</organism>
<keyword evidence="3" id="KW-1185">Reference proteome</keyword>
<evidence type="ECO:0000313" key="3">
    <source>
        <dbReference type="Proteomes" id="UP000609172"/>
    </source>
</evidence>
<dbReference type="RefSeq" id="WP_200106143.1">
    <property type="nucleotide sequence ID" value="NZ_JAEHFV010000003.1"/>
</dbReference>
<reference evidence="2" key="1">
    <citation type="submission" date="2020-12" db="EMBL/GenBank/DDBJ databases">
        <title>Bacterial novel species Flavobacterium sp. SE-1-e isolated from soil.</title>
        <authorList>
            <person name="Jung H.-Y."/>
        </authorList>
    </citation>
    <scope>NUCLEOTIDE SEQUENCE</scope>
    <source>
        <strain evidence="2">SE-1-e</strain>
    </source>
</reference>
<dbReference type="EMBL" id="JAEHFV010000003">
    <property type="protein sequence ID" value="MBK0370037.1"/>
    <property type="molecule type" value="Genomic_DNA"/>
</dbReference>
<name>A0A934UJM0_9FLAO</name>
<keyword evidence="1" id="KW-0732">Signal</keyword>
<dbReference type="AlphaFoldDB" id="A0A934UJM0"/>